<dbReference type="InterPro" id="IPR059000">
    <property type="entry name" value="ATPase_P-type_domA"/>
</dbReference>
<evidence type="ECO:0000256" key="3">
    <source>
        <dbReference type="ARBA" id="ARBA00022741"/>
    </source>
</evidence>
<keyword evidence="17" id="KW-1185">Reference proteome</keyword>
<dbReference type="NCBIfam" id="TIGR01652">
    <property type="entry name" value="ATPase-Plipid"/>
    <property type="match status" value="1"/>
</dbReference>
<comment type="cofactor">
    <cofactor evidence="11">
        <name>Mg(2+)</name>
        <dbReference type="ChEBI" id="CHEBI:18420"/>
    </cofactor>
</comment>
<feature type="transmembrane region" description="Helical" evidence="12">
    <location>
        <begin position="110"/>
        <end position="132"/>
    </location>
</feature>
<dbReference type="InterPro" id="IPR008250">
    <property type="entry name" value="ATPase_P-typ_transduc_dom_A_sf"/>
</dbReference>
<feature type="region of interest" description="Disordered" evidence="13">
    <location>
        <begin position="587"/>
        <end position="606"/>
    </location>
</feature>
<keyword evidence="3 10" id="KW-0547">Nucleotide-binding</keyword>
<dbReference type="GO" id="GO:0045332">
    <property type="term" value="P:phospholipid translocation"/>
    <property type="evidence" value="ECO:0007669"/>
    <property type="project" value="TreeGrafter"/>
</dbReference>
<evidence type="ECO:0000256" key="9">
    <source>
        <dbReference type="PIRSR" id="PIRSR606539-1"/>
    </source>
</evidence>
<comment type="similarity">
    <text evidence="12">Belongs to the cation transport ATPase (P-type) (TC 3.A.3) family. Type IV subfamily.</text>
</comment>
<dbReference type="GO" id="GO:0007030">
    <property type="term" value="P:Golgi organization"/>
    <property type="evidence" value="ECO:0007669"/>
    <property type="project" value="TreeGrafter"/>
</dbReference>
<feature type="domain" description="P-type ATPase N-terminal" evidence="15">
    <location>
        <begin position="61"/>
        <end position="116"/>
    </location>
</feature>
<feature type="binding site" evidence="10">
    <location>
        <position position="425"/>
    </location>
    <ligand>
        <name>ATP</name>
        <dbReference type="ChEBI" id="CHEBI:30616"/>
    </ligand>
</feature>
<dbReference type="Gene3D" id="3.40.1110.10">
    <property type="entry name" value="Calcium-transporting ATPase, cytoplasmic domain N"/>
    <property type="match status" value="1"/>
</dbReference>
<dbReference type="GO" id="GO:0005524">
    <property type="term" value="F:ATP binding"/>
    <property type="evidence" value="ECO:0007669"/>
    <property type="project" value="UniProtKB-UniRule"/>
</dbReference>
<protein>
    <recommendedName>
        <fullName evidence="12">Phospholipid-transporting ATPase</fullName>
        <ecNumber evidence="12">7.6.2.1</ecNumber>
    </recommendedName>
</protein>
<dbReference type="Pfam" id="PF00122">
    <property type="entry name" value="E1-E2_ATPase"/>
    <property type="match status" value="1"/>
</dbReference>
<dbReference type="GO" id="GO:0005886">
    <property type="term" value="C:plasma membrane"/>
    <property type="evidence" value="ECO:0007669"/>
    <property type="project" value="TreeGrafter"/>
</dbReference>
<dbReference type="InterPro" id="IPR023298">
    <property type="entry name" value="ATPase_P-typ_TM_dom_sf"/>
</dbReference>
<dbReference type="InterPro" id="IPR032631">
    <property type="entry name" value="P-type_ATPase_N"/>
</dbReference>
<dbReference type="SUPFAM" id="SSF81660">
    <property type="entry name" value="Metal cation-transporting ATPase, ATP-binding domain N"/>
    <property type="match status" value="1"/>
</dbReference>
<keyword evidence="5 11" id="KW-0460">Magnesium</keyword>
<dbReference type="Pfam" id="PF16209">
    <property type="entry name" value="PhoLip_ATPase_N"/>
    <property type="match status" value="1"/>
</dbReference>
<dbReference type="PROSITE" id="PS00154">
    <property type="entry name" value="ATPASE_E1_E2"/>
    <property type="match status" value="1"/>
</dbReference>
<feature type="binding site" evidence="11">
    <location>
        <position position="427"/>
    </location>
    <ligand>
        <name>Mg(2+)</name>
        <dbReference type="ChEBI" id="CHEBI:18420"/>
    </ligand>
</feature>
<dbReference type="EC" id="7.6.2.1" evidence="12"/>
<dbReference type="SUPFAM" id="SSF81665">
    <property type="entry name" value="Calcium ATPase, transmembrane domain M"/>
    <property type="match status" value="1"/>
</dbReference>
<dbReference type="Gene3D" id="2.70.150.10">
    <property type="entry name" value="Calcium-transporting ATPase, cytoplasmic transduction domain A"/>
    <property type="match status" value="1"/>
</dbReference>
<feature type="domain" description="P-type ATPase A" evidence="14">
    <location>
        <begin position="145"/>
        <end position="209"/>
    </location>
</feature>
<feature type="region of interest" description="Disordered" evidence="13">
    <location>
        <begin position="1"/>
        <end position="60"/>
    </location>
</feature>
<evidence type="ECO:0000256" key="7">
    <source>
        <dbReference type="ARBA" id="ARBA00022989"/>
    </source>
</evidence>
<evidence type="ECO:0000313" key="17">
    <source>
        <dbReference type="Proteomes" id="UP000299084"/>
    </source>
</evidence>
<evidence type="ECO:0000256" key="13">
    <source>
        <dbReference type="SAM" id="MobiDB-lite"/>
    </source>
</evidence>
<keyword evidence="4 10" id="KW-0067">ATP-binding</keyword>
<feature type="binding site" evidence="10">
    <location>
        <position position="555"/>
    </location>
    <ligand>
        <name>ATP</name>
        <dbReference type="ChEBI" id="CHEBI:30616"/>
    </ligand>
</feature>
<evidence type="ECO:0000313" key="16">
    <source>
        <dbReference type="EMBL" id="KAB1256307.1"/>
    </source>
</evidence>
<feature type="binding site" evidence="10">
    <location>
        <position position="426"/>
    </location>
    <ligand>
        <name>ATP</name>
        <dbReference type="ChEBI" id="CHEBI:30616"/>
    </ligand>
</feature>
<dbReference type="EMBL" id="JWIN03000030">
    <property type="protein sequence ID" value="KAB1256307.1"/>
    <property type="molecule type" value="Genomic_DNA"/>
</dbReference>
<feature type="transmembrane region" description="Helical" evidence="12">
    <location>
        <begin position="360"/>
        <end position="379"/>
    </location>
</feature>
<dbReference type="InterPro" id="IPR023299">
    <property type="entry name" value="ATPase_P-typ_cyto_dom_N"/>
</dbReference>
<dbReference type="InterPro" id="IPR006539">
    <property type="entry name" value="P-type_ATPase_IV"/>
</dbReference>
<keyword evidence="11" id="KW-0479">Metal-binding</keyword>
<feature type="transmembrane region" description="Helical" evidence="12">
    <location>
        <begin position="310"/>
        <end position="333"/>
    </location>
</feature>
<feature type="binding site" evidence="10">
    <location>
        <position position="514"/>
    </location>
    <ligand>
        <name>ATP</name>
        <dbReference type="ChEBI" id="CHEBI:30616"/>
    </ligand>
</feature>
<evidence type="ECO:0000256" key="10">
    <source>
        <dbReference type="PIRSR" id="PIRSR606539-2"/>
    </source>
</evidence>
<evidence type="ECO:0000256" key="12">
    <source>
        <dbReference type="RuleBase" id="RU362033"/>
    </source>
</evidence>
<dbReference type="PANTHER" id="PTHR24092:SF48">
    <property type="entry name" value="PHOSPHOLIPID-TRANSPORTING ATPASE IC"/>
    <property type="match status" value="1"/>
</dbReference>
<evidence type="ECO:0000256" key="2">
    <source>
        <dbReference type="ARBA" id="ARBA00022692"/>
    </source>
</evidence>
<feature type="transmembrane region" description="Helical" evidence="12">
    <location>
        <begin position="87"/>
        <end position="104"/>
    </location>
</feature>
<evidence type="ECO:0000259" key="14">
    <source>
        <dbReference type="Pfam" id="PF00122"/>
    </source>
</evidence>
<comment type="catalytic activity">
    <reaction evidence="12">
        <text>ATP + H2O + phospholipidSide 1 = ADP + phosphate + phospholipidSide 2.</text>
        <dbReference type="EC" id="7.6.2.1"/>
    </reaction>
</comment>
<evidence type="ECO:0000256" key="8">
    <source>
        <dbReference type="ARBA" id="ARBA00023136"/>
    </source>
</evidence>
<keyword evidence="8 12" id="KW-0472">Membrane</keyword>
<sequence length="606" mass="69541">MNTERESETTFEEDSQPNDEVVPYSDDETEDDLEDQEPAVEPEQNRVNREAEEIQEPFKKEGRQNNAIKTYKYNVFTFLPLNLLEQFKRAANLYFLILLILQTIPQISTLAWYTTLVPFLVVLGVTAIKDLVDDVARHKMDKEINNRTCEVIKDGRFKIAKWKEIQVGDVIRLKKNDFVPADILLLSSSEPNSLCYVETAELDGETNLKFKMALEITHQYLQKENSLATFDGFIECEEPNNRLDKFTGTLFWRKTSFPLDADRILLRGCVIRNTDFCHGLVIFAGADTKMMKNSGKTRFKRTKIDYLMNYMVYTIFVVLILLSAGLAIGHAYWEAQVGNYSWYLYSGEDATPSYRGFLNFWGYIIVLNTLVPISLYVSVEVIRLGQSHFINWDLQMYYAEKDTPAKARTTTLNEQLGQIHYIFSDKTGTLTQNIMTFKKCCINGHIYGPKQVDFSWNMYADGKLAFYDHYLIEQIQSGKEPGVRQFFFLLAVCHTVMVDRLDGQLNYQAASPDEGALVSAARNFGFAFLARTQNTITISELGTERTYKVLAILDFNSDRKRMSIIGRPPSEHVYKSLIETHALFSGTRRRRAKNEPLGSGGFPHTC</sequence>
<evidence type="ECO:0000256" key="4">
    <source>
        <dbReference type="ARBA" id="ARBA00022840"/>
    </source>
</evidence>
<proteinExistence type="inferred from homology"/>
<dbReference type="PANTHER" id="PTHR24092">
    <property type="entry name" value="PROBABLE PHOSPHOLIPID-TRANSPORTING ATPASE"/>
    <property type="match status" value="1"/>
</dbReference>
<accession>A0A5N4CBS0</accession>
<name>A0A5N4CBS0_CAMDR</name>
<keyword evidence="7 12" id="KW-1133">Transmembrane helix</keyword>
<dbReference type="Proteomes" id="UP000299084">
    <property type="component" value="Unassembled WGS sequence"/>
</dbReference>
<keyword evidence="2 12" id="KW-0812">Transmembrane</keyword>
<feature type="binding site" evidence="11">
    <location>
        <position position="425"/>
    </location>
    <ligand>
        <name>Mg(2+)</name>
        <dbReference type="ChEBI" id="CHEBI:18420"/>
    </ligand>
</feature>
<evidence type="ECO:0000256" key="1">
    <source>
        <dbReference type="ARBA" id="ARBA00004141"/>
    </source>
</evidence>
<dbReference type="InterPro" id="IPR018303">
    <property type="entry name" value="ATPase_P-typ_P_site"/>
</dbReference>
<feature type="compositionally biased region" description="Acidic residues" evidence="13">
    <location>
        <begin position="25"/>
        <end position="40"/>
    </location>
</feature>
<keyword evidence="6 12" id="KW-1278">Translocase</keyword>
<evidence type="ECO:0000259" key="15">
    <source>
        <dbReference type="Pfam" id="PF16209"/>
    </source>
</evidence>
<evidence type="ECO:0000256" key="6">
    <source>
        <dbReference type="ARBA" id="ARBA00022967"/>
    </source>
</evidence>
<reference evidence="16 17" key="1">
    <citation type="journal article" date="2019" name="Mol. Ecol. Resour.">
        <title>Improving Illumina assemblies with Hi-C and long reads: an example with the North African dromedary.</title>
        <authorList>
            <person name="Elbers J.P."/>
            <person name="Rogers M.F."/>
            <person name="Perelman P.L."/>
            <person name="Proskuryakova A.A."/>
            <person name="Serdyukova N.A."/>
            <person name="Johnson W.E."/>
            <person name="Horin P."/>
            <person name="Corander J."/>
            <person name="Murphy D."/>
            <person name="Burger P.A."/>
        </authorList>
    </citation>
    <scope>NUCLEOTIDE SEQUENCE [LARGE SCALE GENOMIC DNA]</scope>
    <source>
        <strain evidence="16">Drom800</strain>
        <tissue evidence="16">Blood</tissue>
    </source>
</reference>
<dbReference type="AlphaFoldDB" id="A0A5N4CBS0"/>
<dbReference type="GO" id="GO:0000287">
    <property type="term" value="F:magnesium ion binding"/>
    <property type="evidence" value="ECO:0007669"/>
    <property type="project" value="UniProtKB-UniRule"/>
</dbReference>
<evidence type="ECO:0000256" key="11">
    <source>
        <dbReference type="PIRSR" id="PIRSR606539-3"/>
    </source>
</evidence>
<comment type="caution">
    <text evidence="12">Lacks conserved residue(s) required for the propagation of feature annotation.</text>
</comment>
<comment type="caution">
    <text evidence="16">The sequence shown here is derived from an EMBL/GenBank/DDBJ whole genome shotgun (WGS) entry which is preliminary data.</text>
</comment>
<dbReference type="GO" id="GO:0005802">
    <property type="term" value="C:trans-Golgi network"/>
    <property type="evidence" value="ECO:0007669"/>
    <property type="project" value="TreeGrafter"/>
</dbReference>
<feature type="compositionally biased region" description="Basic and acidic residues" evidence="13">
    <location>
        <begin position="43"/>
        <end position="60"/>
    </location>
</feature>
<organism evidence="16 17">
    <name type="scientific">Camelus dromedarius</name>
    <name type="common">Dromedary</name>
    <name type="synonym">Arabian camel</name>
    <dbReference type="NCBI Taxonomy" id="9838"/>
    <lineage>
        <taxon>Eukaryota</taxon>
        <taxon>Metazoa</taxon>
        <taxon>Chordata</taxon>
        <taxon>Craniata</taxon>
        <taxon>Vertebrata</taxon>
        <taxon>Euteleostomi</taxon>
        <taxon>Mammalia</taxon>
        <taxon>Eutheria</taxon>
        <taxon>Laurasiatheria</taxon>
        <taxon>Artiodactyla</taxon>
        <taxon>Tylopoda</taxon>
        <taxon>Camelidae</taxon>
        <taxon>Camelus</taxon>
    </lineage>
</organism>
<feature type="binding site" evidence="10">
    <location>
        <position position="427"/>
    </location>
    <ligand>
        <name>ATP</name>
        <dbReference type="ChEBI" id="CHEBI:30616"/>
    </ligand>
</feature>
<feature type="active site" description="4-aspartylphosphate intermediate" evidence="9">
    <location>
        <position position="425"/>
    </location>
</feature>
<dbReference type="FunFam" id="3.40.50.1000:FF:000001">
    <property type="entry name" value="Phospholipid-transporting ATPase IC"/>
    <property type="match status" value="1"/>
</dbReference>
<evidence type="ECO:0000256" key="5">
    <source>
        <dbReference type="ARBA" id="ARBA00022842"/>
    </source>
</evidence>
<comment type="subcellular location">
    <subcellularLocation>
        <location evidence="1 12">Membrane</location>
        <topology evidence="1 12">Multi-pass membrane protein</topology>
    </subcellularLocation>
</comment>
<gene>
    <name evidence="16" type="ORF">Cadr_000027636</name>
</gene>
<dbReference type="SUPFAM" id="SSF81653">
    <property type="entry name" value="Calcium ATPase, transduction domain A"/>
    <property type="match status" value="1"/>
</dbReference>
<dbReference type="GO" id="GO:0140326">
    <property type="term" value="F:ATPase-coupled intramembrane lipid transporter activity"/>
    <property type="evidence" value="ECO:0007669"/>
    <property type="project" value="UniProtKB-EC"/>
</dbReference>